<evidence type="ECO:0000313" key="1">
    <source>
        <dbReference type="EMBL" id="MET3590735.1"/>
    </source>
</evidence>
<accession>A0ABV2HJK8</accession>
<organism evidence="1 2">
    <name type="scientific">Mesorhizobium shonense</name>
    <dbReference type="NCBI Taxonomy" id="1209948"/>
    <lineage>
        <taxon>Bacteria</taxon>
        <taxon>Pseudomonadati</taxon>
        <taxon>Pseudomonadota</taxon>
        <taxon>Alphaproteobacteria</taxon>
        <taxon>Hyphomicrobiales</taxon>
        <taxon>Phyllobacteriaceae</taxon>
        <taxon>Mesorhizobium</taxon>
    </lineage>
</organism>
<dbReference type="Proteomes" id="UP001549036">
    <property type="component" value="Unassembled WGS sequence"/>
</dbReference>
<name>A0ABV2HJK8_9HYPH</name>
<gene>
    <name evidence="1" type="ORF">ABID26_000114</name>
</gene>
<protein>
    <submittedName>
        <fullName evidence="1">Uncharacterized protein</fullName>
    </submittedName>
</protein>
<reference evidence="1 2" key="1">
    <citation type="submission" date="2024-06" db="EMBL/GenBank/DDBJ databases">
        <title>Genomic Encyclopedia of Type Strains, Phase IV (KMG-IV): sequencing the most valuable type-strain genomes for metagenomic binning, comparative biology and taxonomic classification.</title>
        <authorList>
            <person name="Goeker M."/>
        </authorList>
    </citation>
    <scope>NUCLEOTIDE SEQUENCE [LARGE SCALE GENOMIC DNA]</scope>
    <source>
        <strain evidence="1 2">DSM 29846</strain>
    </source>
</reference>
<dbReference type="RefSeq" id="WP_189521263.1">
    <property type="nucleotide sequence ID" value="NZ_JBEPLM010000001.1"/>
</dbReference>
<proteinExistence type="predicted"/>
<sequence length="64" mass="6875">MVISLASSNAFDVKRELAGYAQGLLALVEAAEPGRELAAPICGGRYCSGRRSIRRYNPHGLIDL</sequence>
<evidence type="ECO:0000313" key="2">
    <source>
        <dbReference type="Proteomes" id="UP001549036"/>
    </source>
</evidence>
<dbReference type="EMBL" id="JBEPLM010000001">
    <property type="protein sequence ID" value="MET3590735.1"/>
    <property type="molecule type" value="Genomic_DNA"/>
</dbReference>
<keyword evidence="2" id="KW-1185">Reference proteome</keyword>
<comment type="caution">
    <text evidence="1">The sequence shown here is derived from an EMBL/GenBank/DDBJ whole genome shotgun (WGS) entry which is preliminary data.</text>
</comment>